<dbReference type="EMBL" id="CAJOBI010278169">
    <property type="protein sequence ID" value="CAF5146387.1"/>
    <property type="molecule type" value="Genomic_DNA"/>
</dbReference>
<dbReference type="GO" id="GO:0034703">
    <property type="term" value="C:cation channel complex"/>
    <property type="evidence" value="ECO:0007669"/>
    <property type="project" value="TreeGrafter"/>
</dbReference>
<dbReference type="GO" id="GO:0005886">
    <property type="term" value="C:plasma membrane"/>
    <property type="evidence" value="ECO:0007669"/>
    <property type="project" value="TreeGrafter"/>
</dbReference>
<dbReference type="InterPro" id="IPR002153">
    <property type="entry name" value="TRPC_channel"/>
</dbReference>
<gene>
    <name evidence="4" type="ORF">SMN809_LOCUS63656</name>
</gene>
<evidence type="ECO:0000256" key="2">
    <source>
        <dbReference type="ARBA" id="ARBA00023065"/>
    </source>
</evidence>
<dbReference type="PANTHER" id="PTHR10117:SF54">
    <property type="entry name" value="TRANSIENT RECEPTOR POTENTIAL-GAMMA PROTEIN"/>
    <property type="match status" value="1"/>
</dbReference>
<dbReference type="Proteomes" id="UP000676336">
    <property type="component" value="Unassembled WGS sequence"/>
</dbReference>
<accession>A0A8S3FZ29</accession>
<protein>
    <submittedName>
        <fullName evidence="4">Uncharacterized protein</fullName>
    </submittedName>
</protein>
<dbReference type="GO" id="GO:0070679">
    <property type="term" value="F:inositol 1,4,5 trisphosphate binding"/>
    <property type="evidence" value="ECO:0007669"/>
    <property type="project" value="TreeGrafter"/>
</dbReference>
<dbReference type="GO" id="GO:0015279">
    <property type="term" value="F:store-operated calcium channel activity"/>
    <property type="evidence" value="ECO:0007669"/>
    <property type="project" value="TreeGrafter"/>
</dbReference>
<keyword evidence="1" id="KW-0813">Transport</keyword>
<organism evidence="4 5">
    <name type="scientific">Rotaria magnacalcarata</name>
    <dbReference type="NCBI Taxonomy" id="392030"/>
    <lineage>
        <taxon>Eukaryota</taxon>
        <taxon>Metazoa</taxon>
        <taxon>Spiralia</taxon>
        <taxon>Gnathifera</taxon>
        <taxon>Rotifera</taxon>
        <taxon>Eurotatoria</taxon>
        <taxon>Bdelloidea</taxon>
        <taxon>Philodinida</taxon>
        <taxon>Philodinidae</taxon>
        <taxon>Rotaria</taxon>
    </lineage>
</organism>
<feature type="non-terminal residue" evidence="4">
    <location>
        <position position="1"/>
    </location>
</feature>
<name>A0A8S3FZ29_9BILA</name>
<keyword evidence="3" id="KW-0407">Ion channel</keyword>
<evidence type="ECO:0000313" key="5">
    <source>
        <dbReference type="Proteomes" id="UP000676336"/>
    </source>
</evidence>
<evidence type="ECO:0000256" key="1">
    <source>
        <dbReference type="ARBA" id="ARBA00022448"/>
    </source>
</evidence>
<keyword evidence="2" id="KW-0406">Ion transport</keyword>
<reference evidence="4" key="1">
    <citation type="submission" date="2021-02" db="EMBL/GenBank/DDBJ databases">
        <authorList>
            <person name="Nowell W R."/>
        </authorList>
    </citation>
    <scope>NUCLEOTIDE SEQUENCE</scope>
</reference>
<dbReference type="AlphaFoldDB" id="A0A8S3FZ29"/>
<comment type="caution">
    <text evidence="4">The sequence shown here is derived from an EMBL/GenBank/DDBJ whole genome shotgun (WGS) entry which is preliminary data.</text>
</comment>
<dbReference type="GO" id="GO:0051480">
    <property type="term" value="P:regulation of cytosolic calcium ion concentration"/>
    <property type="evidence" value="ECO:0007669"/>
    <property type="project" value="TreeGrafter"/>
</dbReference>
<sequence length="120" mass="13937">MSATVCRSHMLLSKVLVKINEREIKYQTVIRELVKRYIMKRQQKDQTEGVTEDDLNEIKQDVSAFRFELLEILSTNGFKVQSLKKNPAARVGRKRGKMNFEKTINKSMFNMSSAIRNANP</sequence>
<evidence type="ECO:0000313" key="4">
    <source>
        <dbReference type="EMBL" id="CAF5146387.1"/>
    </source>
</evidence>
<dbReference type="PANTHER" id="PTHR10117">
    <property type="entry name" value="TRANSIENT RECEPTOR POTENTIAL CHANNEL"/>
    <property type="match status" value="1"/>
</dbReference>
<evidence type="ECO:0000256" key="3">
    <source>
        <dbReference type="ARBA" id="ARBA00023303"/>
    </source>
</evidence>
<proteinExistence type="predicted"/>